<protein>
    <submittedName>
        <fullName evidence="1">DUF411 domain-containing protein</fullName>
    </submittedName>
</protein>
<accession>A0ABY6BDV4</accession>
<reference evidence="1" key="1">
    <citation type="submission" date="2022-09" db="EMBL/GenBank/DDBJ databases">
        <title>Tahibacter sp. nov., isolated from a fresh water.</title>
        <authorList>
            <person name="Baek J.H."/>
            <person name="Lee J.K."/>
            <person name="Kim J.M."/>
            <person name="Jeon C.O."/>
        </authorList>
    </citation>
    <scope>NUCLEOTIDE SEQUENCE</scope>
    <source>
        <strain evidence="1">W38</strain>
    </source>
</reference>
<evidence type="ECO:0000313" key="1">
    <source>
        <dbReference type="EMBL" id="UXI66087.1"/>
    </source>
</evidence>
<dbReference type="Proteomes" id="UP001064632">
    <property type="component" value="Chromosome"/>
</dbReference>
<evidence type="ECO:0000313" key="2">
    <source>
        <dbReference type="Proteomes" id="UP001064632"/>
    </source>
</evidence>
<proteinExistence type="predicted"/>
<organism evidence="1 2">
    <name type="scientific">Tahibacter amnicola</name>
    <dbReference type="NCBI Taxonomy" id="2976241"/>
    <lineage>
        <taxon>Bacteria</taxon>
        <taxon>Pseudomonadati</taxon>
        <taxon>Pseudomonadota</taxon>
        <taxon>Gammaproteobacteria</taxon>
        <taxon>Lysobacterales</taxon>
        <taxon>Rhodanobacteraceae</taxon>
        <taxon>Tahibacter</taxon>
    </lineage>
</organism>
<keyword evidence="2" id="KW-1185">Reference proteome</keyword>
<dbReference type="InterPro" id="IPR007332">
    <property type="entry name" value="DUF411"/>
</dbReference>
<gene>
    <name evidence="1" type="ORF">N4264_15160</name>
</gene>
<dbReference type="RefSeq" id="WP_261693073.1">
    <property type="nucleotide sequence ID" value="NZ_CP104694.1"/>
</dbReference>
<dbReference type="Pfam" id="PF04214">
    <property type="entry name" value="DUF411"/>
    <property type="match status" value="1"/>
</dbReference>
<name>A0ABY6BDV4_9GAMM</name>
<sequence length="164" mass="17558">MKRRPLSLPALAGVGAAMLSVLAAFLVLARGLPAQSEITVFRRPGCLCCLAWVARLREAGFRVAVQEEPHLGALRLRLGIPESKASCHTALTREGYVIEGHVPPQDIRRWLQERPALRGLAVPGMPAGSAGMEGAVSEAYDVWTLPLRGEATVYAHHPAGPSLP</sequence>
<dbReference type="EMBL" id="CP104694">
    <property type="protein sequence ID" value="UXI66087.1"/>
    <property type="molecule type" value="Genomic_DNA"/>
</dbReference>